<comment type="cofactor">
    <cofactor evidence="1">
        <name>Ca(2+)</name>
        <dbReference type="ChEBI" id="CHEBI:29108"/>
    </cofactor>
</comment>
<dbReference type="InterPro" id="IPR024607">
    <property type="entry name" value="Sulfatase_CS"/>
</dbReference>
<dbReference type="Proteomes" id="UP000281028">
    <property type="component" value="Unassembled WGS sequence"/>
</dbReference>
<accession>A0A3S1CUI1</accession>
<evidence type="ECO:0000256" key="2">
    <source>
        <dbReference type="ARBA" id="ARBA00008779"/>
    </source>
</evidence>
<dbReference type="GO" id="GO:0046872">
    <property type="term" value="F:metal ion binding"/>
    <property type="evidence" value="ECO:0007669"/>
    <property type="project" value="UniProtKB-KW"/>
</dbReference>
<sequence>MHYRNPWRKLLLVLLCGGICLSLSAQFRDPRPKKKQPNIIVFLVDDMGWEDTSVPFWTQLTEKNKRFRTPNMERLARQGAKFTSAYATPVCTPSRVSLMTGMNAARHGVTNWTSPRKDNNSDAPDTQVGAADWNYNGFSPVSNVPHTVYATPLPALLKTAGYYTIHAGKAHWGAMGTPGANPYNMGFQVNIAGHAAGHPQSYLSEENYGNMPGKATVQAVPDLEEYYGSGTFLTAALTQEALKAVNDPVRLQQPFYLYLSHYAVHVPLQADKQYIQRYLDMGLEEPEARYASMIEGMDASLGAVMDYLDAKKIADNTVIIFMSDNGGLSLAPPRGGQPFTQNAPLRAGKGSVYEGGIREPMLVKWPGVTPPGSVIPQYVIIEDFFPSVLEMAGIQLYETTQETDGRSFVPLLQQPSVTDSMRTLIWHYPNKWIPDGGPGINYKSALRQGRWKLVYDLLSGQTELYDLETDITEKNDLAAKEPQRVKNLTRLLSAELQRRHAPMPLNRATGKPFPWPGQQPL</sequence>
<dbReference type="Gene3D" id="3.40.720.10">
    <property type="entry name" value="Alkaline Phosphatase, subunit A"/>
    <property type="match status" value="1"/>
</dbReference>
<dbReference type="Gene3D" id="3.30.1120.10">
    <property type="match status" value="1"/>
</dbReference>
<organism evidence="7 8">
    <name type="scientific">Chitinophaga solisilvae</name>
    <dbReference type="NCBI Taxonomy" id="1233460"/>
    <lineage>
        <taxon>Bacteria</taxon>
        <taxon>Pseudomonadati</taxon>
        <taxon>Bacteroidota</taxon>
        <taxon>Chitinophagia</taxon>
        <taxon>Chitinophagales</taxon>
        <taxon>Chitinophagaceae</taxon>
        <taxon>Chitinophaga</taxon>
    </lineage>
</organism>
<dbReference type="Pfam" id="PF00884">
    <property type="entry name" value="Sulfatase"/>
    <property type="match status" value="1"/>
</dbReference>
<protein>
    <submittedName>
        <fullName evidence="7">Sulfatase</fullName>
    </submittedName>
</protein>
<dbReference type="PANTHER" id="PTHR42693:SF42">
    <property type="entry name" value="ARYLSULFATASE G"/>
    <property type="match status" value="1"/>
</dbReference>
<evidence type="ECO:0000313" key="7">
    <source>
        <dbReference type="EMBL" id="NSL90717.1"/>
    </source>
</evidence>
<evidence type="ECO:0000256" key="6">
    <source>
        <dbReference type="ARBA" id="ARBA00022837"/>
    </source>
</evidence>
<keyword evidence="5" id="KW-0378">Hydrolase</keyword>
<evidence type="ECO:0000313" key="8">
    <source>
        <dbReference type="Proteomes" id="UP000281028"/>
    </source>
</evidence>
<dbReference type="OrthoDB" id="9765065at2"/>
<dbReference type="InterPro" id="IPR017850">
    <property type="entry name" value="Alkaline_phosphatase_core_sf"/>
</dbReference>
<name>A0A3S1CUI1_9BACT</name>
<keyword evidence="8" id="KW-1185">Reference proteome</keyword>
<dbReference type="EMBL" id="RIAR02000001">
    <property type="protein sequence ID" value="NSL90717.1"/>
    <property type="molecule type" value="Genomic_DNA"/>
</dbReference>
<dbReference type="SUPFAM" id="SSF53649">
    <property type="entry name" value="Alkaline phosphatase-like"/>
    <property type="match status" value="1"/>
</dbReference>
<evidence type="ECO:0000256" key="4">
    <source>
        <dbReference type="ARBA" id="ARBA00022729"/>
    </source>
</evidence>
<evidence type="ECO:0000256" key="1">
    <source>
        <dbReference type="ARBA" id="ARBA00001913"/>
    </source>
</evidence>
<proteinExistence type="inferred from homology"/>
<dbReference type="CDD" id="cd16144">
    <property type="entry name" value="ARS_like"/>
    <property type="match status" value="1"/>
</dbReference>
<dbReference type="PANTHER" id="PTHR42693">
    <property type="entry name" value="ARYLSULFATASE FAMILY MEMBER"/>
    <property type="match status" value="1"/>
</dbReference>
<evidence type="ECO:0000256" key="3">
    <source>
        <dbReference type="ARBA" id="ARBA00022723"/>
    </source>
</evidence>
<keyword evidence="6" id="KW-0106">Calcium</keyword>
<dbReference type="InterPro" id="IPR000917">
    <property type="entry name" value="Sulfatase_N"/>
</dbReference>
<dbReference type="PROSITE" id="PS00523">
    <property type="entry name" value="SULFATASE_1"/>
    <property type="match status" value="1"/>
</dbReference>
<gene>
    <name evidence="7" type="ORF">ECE50_028095</name>
</gene>
<comment type="caution">
    <text evidence="7">The sequence shown here is derived from an EMBL/GenBank/DDBJ whole genome shotgun (WGS) entry which is preliminary data.</text>
</comment>
<dbReference type="InterPro" id="IPR050738">
    <property type="entry name" value="Sulfatase"/>
</dbReference>
<keyword evidence="4" id="KW-0732">Signal</keyword>
<dbReference type="AlphaFoldDB" id="A0A3S1CUI1"/>
<keyword evidence="3" id="KW-0479">Metal-binding</keyword>
<reference evidence="7" key="1">
    <citation type="submission" date="2020-05" db="EMBL/GenBank/DDBJ databases">
        <title>Chitinophaga laudate sp. nov., isolated from a tropical peat swamp.</title>
        <authorList>
            <person name="Goh C.B.S."/>
            <person name="Lee M.S."/>
            <person name="Parimannan S."/>
            <person name="Pasbakhsh P."/>
            <person name="Yule C.M."/>
            <person name="Rajandas H."/>
            <person name="Loke S."/>
            <person name="Croft L."/>
            <person name="Tan J.B.L."/>
        </authorList>
    </citation>
    <scope>NUCLEOTIDE SEQUENCE</scope>
    <source>
        <strain evidence="7">Mgbs1</strain>
    </source>
</reference>
<evidence type="ECO:0000256" key="5">
    <source>
        <dbReference type="ARBA" id="ARBA00022801"/>
    </source>
</evidence>
<dbReference type="GO" id="GO:0004065">
    <property type="term" value="F:arylsulfatase activity"/>
    <property type="evidence" value="ECO:0007669"/>
    <property type="project" value="TreeGrafter"/>
</dbReference>
<comment type="similarity">
    <text evidence="2">Belongs to the sulfatase family.</text>
</comment>